<feature type="transmembrane region" description="Helical" evidence="1">
    <location>
        <begin position="65"/>
        <end position="85"/>
    </location>
</feature>
<reference evidence="2" key="1">
    <citation type="submission" date="2018-01" db="EMBL/GenBank/DDBJ databases">
        <title>An insight into the sialome of Amazonian anophelines.</title>
        <authorList>
            <person name="Ribeiro J.M."/>
            <person name="Scarpassa V."/>
            <person name="Calvo E."/>
        </authorList>
    </citation>
    <scope>NUCLEOTIDE SEQUENCE</scope>
</reference>
<sequence length="91" mass="10458">MPVLYVVTHIIREGGEFFVFILMVLFASVPAASRHVIRRRVPGCCLLCPAVEYEVQLFMVRTRHVFLICPFFWISIFFFTPKHLAASGVVL</sequence>
<accession>A0A2M4DQT2</accession>
<protein>
    <submittedName>
        <fullName evidence="2">Uncharacterized protein</fullName>
    </submittedName>
</protein>
<evidence type="ECO:0000313" key="2">
    <source>
        <dbReference type="EMBL" id="MBW79869.1"/>
    </source>
</evidence>
<evidence type="ECO:0000256" key="1">
    <source>
        <dbReference type="SAM" id="Phobius"/>
    </source>
</evidence>
<dbReference type="AlphaFoldDB" id="A0A2M4DQT2"/>
<keyword evidence="1" id="KW-0472">Membrane</keyword>
<keyword evidence="1" id="KW-1133">Transmembrane helix</keyword>
<organism evidence="2">
    <name type="scientific">Anopheles darlingi</name>
    <name type="common">Mosquito</name>
    <dbReference type="NCBI Taxonomy" id="43151"/>
    <lineage>
        <taxon>Eukaryota</taxon>
        <taxon>Metazoa</taxon>
        <taxon>Ecdysozoa</taxon>
        <taxon>Arthropoda</taxon>
        <taxon>Hexapoda</taxon>
        <taxon>Insecta</taxon>
        <taxon>Pterygota</taxon>
        <taxon>Neoptera</taxon>
        <taxon>Endopterygota</taxon>
        <taxon>Diptera</taxon>
        <taxon>Nematocera</taxon>
        <taxon>Culicoidea</taxon>
        <taxon>Culicidae</taxon>
        <taxon>Anophelinae</taxon>
        <taxon>Anopheles</taxon>
    </lineage>
</organism>
<name>A0A2M4DQT2_ANODA</name>
<feature type="transmembrane region" description="Helical" evidence="1">
    <location>
        <begin position="17"/>
        <end position="37"/>
    </location>
</feature>
<dbReference type="EMBL" id="GGFL01015691">
    <property type="protein sequence ID" value="MBW79869.1"/>
    <property type="molecule type" value="Transcribed_RNA"/>
</dbReference>
<keyword evidence="1" id="KW-0812">Transmembrane</keyword>
<proteinExistence type="predicted"/>